<evidence type="ECO:0000313" key="3">
    <source>
        <dbReference type="Proteomes" id="UP000078148"/>
    </source>
</evidence>
<feature type="transmembrane region" description="Helical" evidence="1">
    <location>
        <begin position="41"/>
        <end position="59"/>
    </location>
</feature>
<protein>
    <submittedName>
        <fullName evidence="2">Branched-chain amino acid transporter AzlD</fullName>
    </submittedName>
</protein>
<evidence type="ECO:0000313" key="2">
    <source>
        <dbReference type="EMBL" id="ANF95669.1"/>
    </source>
</evidence>
<dbReference type="KEGG" id="pbv:AR543_06435"/>
<dbReference type="InterPro" id="IPR008407">
    <property type="entry name" value="Brnchd-chn_aa_trnsp_AzlD"/>
</dbReference>
<reference evidence="3" key="1">
    <citation type="submission" date="2015-10" db="EMBL/GenBank/DDBJ databases">
        <title>Genome of Paenibacillus bovis sp. nov.</title>
        <authorList>
            <person name="Wu Z."/>
            <person name="Gao C."/>
            <person name="Liu Z."/>
            <person name="Zheng H."/>
        </authorList>
    </citation>
    <scope>NUCLEOTIDE SEQUENCE [LARGE SCALE GENOMIC DNA]</scope>
    <source>
        <strain evidence="3">BD3526</strain>
    </source>
</reference>
<keyword evidence="1" id="KW-0812">Transmembrane</keyword>
<organism evidence="2 3">
    <name type="scientific">Paenibacillus bovis</name>
    <dbReference type="NCBI Taxonomy" id="1616788"/>
    <lineage>
        <taxon>Bacteria</taxon>
        <taxon>Bacillati</taxon>
        <taxon>Bacillota</taxon>
        <taxon>Bacilli</taxon>
        <taxon>Bacillales</taxon>
        <taxon>Paenibacillaceae</taxon>
        <taxon>Paenibacillus</taxon>
    </lineage>
</organism>
<sequence length="107" mass="12119">MSMQWTTLIVIIGCALVTMIPRVLPFLVVRNLNLPAPVLKWLSYIPVCILTALVVDNFLIQEKDSLRIDWQVIIVLIPTFLIAIKTRSLSITVIAGVMMMAAVRYFF</sequence>
<dbReference type="AlphaFoldDB" id="A0A172ZDR4"/>
<dbReference type="OrthoDB" id="7870017at2"/>
<dbReference type="Proteomes" id="UP000078148">
    <property type="component" value="Chromosome"/>
</dbReference>
<feature type="transmembrane region" description="Helical" evidence="1">
    <location>
        <begin position="66"/>
        <end position="83"/>
    </location>
</feature>
<gene>
    <name evidence="2" type="ORF">AR543_06435</name>
</gene>
<keyword evidence="1" id="KW-0472">Membrane</keyword>
<dbReference type="STRING" id="1616788.AR543_06435"/>
<keyword evidence="3" id="KW-1185">Reference proteome</keyword>
<proteinExistence type="predicted"/>
<dbReference type="EMBL" id="CP013023">
    <property type="protein sequence ID" value="ANF95669.1"/>
    <property type="molecule type" value="Genomic_DNA"/>
</dbReference>
<dbReference type="RefSeq" id="WP_060532812.1">
    <property type="nucleotide sequence ID" value="NZ_CP013023.1"/>
</dbReference>
<name>A0A172ZDR4_9BACL</name>
<accession>A0A172ZDR4</accession>
<evidence type="ECO:0000256" key="1">
    <source>
        <dbReference type="SAM" id="Phobius"/>
    </source>
</evidence>
<keyword evidence="1" id="KW-1133">Transmembrane helix</keyword>
<dbReference type="Pfam" id="PF05437">
    <property type="entry name" value="AzlD"/>
    <property type="match status" value="1"/>
</dbReference>
<reference evidence="2 3" key="2">
    <citation type="journal article" date="2016" name="Int. J. Syst. Evol. Microbiol.">
        <title>Paenibacillus bovis sp. nov., isolated from raw yak (Bos grunniens) milk.</title>
        <authorList>
            <person name="Gao C."/>
            <person name="Han J."/>
            <person name="Liu Z."/>
            <person name="Xu X."/>
            <person name="Hang F."/>
            <person name="Wu Z."/>
        </authorList>
    </citation>
    <scope>NUCLEOTIDE SEQUENCE [LARGE SCALE GENOMIC DNA]</scope>
    <source>
        <strain evidence="2 3">BD3526</strain>
    </source>
</reference>